<name>A0A437PP38_9BACT</name>
<dbReference type="SUPFAM" id="SSF111369">
    <property type="entry name" value="HlyD-like secretion proteins"/>
    <property type="match status" value="1"/>
</dbReference>
<dbReference type="GO" id="GO:0030313">
    <property type="term" value="C:cell envelope"/>
    <property type="evidence" value="ECO:0007669"/>
    <property type="project" value="UniProtKB-SubCell"/>
</dbReference>
<feature type="signal peptide" evidence="4">
    <location>
        <begin position="1"/>
        <end position="21"/>
    </location>
</feature>
<evidence type="ECO:0000256" key="1">
    <source>
        <dbReference type="ARBA" id="ARBA00004196"/>
    </source>
</evidence>
<evidence type="ECO:0000313" key="7">
    <source>
        <dbReference type="Proteomes" id="UP000282832"/>
    </source>
</evidence>
<evidence type="ECO:0000256" key="4">
    <source>
        <dbReference type="SAM" id="SignalP"/>
    </source>
</evidence>
<dbReference type="Proteomes" id="UP000282832">
    <property type="component" value="Unassembled WGS sequence"/>
</dbReference>
<reference evidence="6 7" key="1">
    <citation type="submission" date="2019-01" db="EMBL/GenBank/DDBJ databases">
        <authorList>
            <person name="Chen W.-M."/>
        </authorList>
    </citation>
    <scope>NUCLEOTIDE SEQUENCE [LARGE SCALE GENOMIC DNA]</scope>
    <source>
        <strain evidence="6 7">FSY-15</strain>
    </source>
</reference>
<feature type="domain" description="Multidrug resistance protein MdtA-like barrel-sandwich hybrid" evidence="5">
    <location>
        <begin position="38"/>
        <end position="217"/>
    </location>
</feature>
<feature type="chain" id="PRO_5019430472" evidence="4">
    <location>
        <begin position="22"/>
        <end position="314"/>
    </location>
</feature>
<dbReference type="Gene3D" id="2.40.50.100">
    <property type="match status" value="1"/>
</dbReference>
<dbReference type="Pfam" id="PF25917">
    <property type="entry name" value="BSH_RND"/>
    <property type="match status" value="1"/>
</dbReference>
<keyword evidence="7" id="KW-1185">Reference proteome</keyword>
<dbReference type="InterPro" id="IPR058625">
    <property type="entry name" value="MdtA-like_BSH"/>
</dbReference>
<dbReference type="PANTHER" id="PTHR32347:SF23">
    <property type="entry name" value="BLL5650 PROTEIN"/>
    <property type="match status" value="1"/>
</dbReference>
<proteinExistence type="predicted"/>
<organism evidence="6 7">
    <name type="scientific">Sandaracinomonas limnophila</name>
    <dbReference type="NCBI Taxonomy" id="1862386"/>
    <lineage>
        <taxon>Bacteria</taxon>
        <taxon>Pseudomonadati</taxon>
        <taxon>Bacteroidota</taxon>
        <taxon>Cytophagia</taxon>
        <taxon>Cytophagales</taxon>
        <taxon>Flectobacillaceae</taxon>
        <taxon>Sandaracinomonas</taxon>
    </lineage>
</organism>
<feature type="coiled-coil region" evidence="3">
    <location>
        <begin position="105"/>
        <end position="156"/>
    </location>
</feature>
<protein>
    <submittedName>
        <fullName evidence="6">HlyD family efflux transporter periplasmic adaptor subunit</fullName>
    </submittedName>
</protein>
<evidence type="ECO:0000256" key="3">
    <source>
        <dbReference type="SAM" id="Coils"/>
    </source>
</evidence>
<dbReference type="OrthoDB" id="9778236at2"/>
<evidence type="ECO:0000313" key="6">
    <source>
        <dbReference type="EMBL" id="RVU24035.1"/>
    </source>
</evidence>
<accession>A0A437PP38</accession>
<dbReference type="InterPro" id="IPR050465">
    <property type="entry name" value="UPF0194_transport"/>
</dbReference>
<dbReference type="AlphaFoldDB" id="A0A437PP38"/>
<dbReference type="Gene3D" id="2.40.30.170">
    <property type="match status" value="1"/>
</dbReference>
<sequence length="314" mass="35161">MKAMKYIVPAFVSILFLSACNKSKLDFDATGTFEAEEIMVSSEAMGQIGQLNFNEGDQVKEGQFLGFVDSTQVYLKLQQLNAQIASIAARKPEVATQLKVFDDQIAVLKIKKETLTKEKARFEKLVQQKAAPSKQLDDIEAQMEELDAQVALVRQQKLAASSNLNVQLKGLNQDPQALILQKEQLQDQLTKYRLVSPASGTILSKYVNEKELAALGKPLYKIGKLDTLTLRAYITGDQFSDIKLQQKVKVFVDKGEDYAEYQGVVYWISDKAEFTPKTIQTKKERANLVYVIKVAVPNKEGLLKIGMTSELKLK</sequence>
<comment type="subcellular location">
    <subcellularLocation>
        <location evidence="1">Cell envelope</location>
    </subcellularLocation>
</comment>
<dbReference type="PANTHER" id="PTHR32347">
    <property type="entry name" value="EFFLUX SYSTEM COMPONENT YKNX-RELATED"/>
    <property type="match status" value="1"/>
</dbReference>
<dbReference type="PROSITE" id="PS51257">
    <property type="entry name" value="PROKAR_LIPOPROTEIN"/>
    <property type="match status" value="1"/>
</dbReference>
<keyword evidence="4" id="KW-0732">Signal</keyword>
<evidence type="ECO:0000259" key="5">
    <source>
        <dbReference type="Pfam" id="PF25917"/>
    </source>
</evidence>
<comment type="caution">
    <text evidence="6">The sequence shown here is derived from an EMBL/GenBank/DDBJ whole genome shotgun (WGS) entry which is preliminary data.</text>
</comment>
<dbReference type="EMBL" id="SACY01000004">
    <property type="protein sequence ID" value="RVU24035.1"/>
    <property type="molecule type" value="Genomic_DNA"/>
</dbReference>
<gene>
    <name evidence="6" type="ORF">EOJ36_08900</name>
</gene>
<keyword evidence="2 3" id="KW-0175">Coiled coil</keyword>
<evidence type="ECO:0000256" key="2">
    <source>
        <dbReference type="ARBA" id="ARBA00023054"/>
    </source>
</evidence>